<dbReference type="Pfam" id="PF19732">
    <property type="entry name" value="SpoIIE_N"/>
    <property type="match status" value="1"/>
</dbReference>
<comment type="caution">
    <text evidence="4">The sequence shown here is derived from an EMBL/GenBank/DDBJ whole genome shotgun (WGS) entry which is preliminary data.</text>
</comment>
<dbReference type="NCBIfam" id="TIGR02865">
    <property type="entry name" value="spore_II_E"/>
    <property type="match status" value="1"/>
</dbReference>
<dbReference type="InterPro" id="IPR001932">
    <property type="entry name" value="PPM-type_phosphatase-like_dom"/>
</dbReference>
<dbReference type="Gene3D" id="3.60.40.10">
    <property type="entry name" value="PPM-type phosphatase domain"/>
    <property type="match status" value="1"/>
</dbReference>
<organism evidence="4 5">
    <name type="scientific">Pseudobacteroides cellulosolvens ATCC 35603 = DSM 2933</name>
    <dbReference type="NCBI Taxonomy" id="398512"/>
    <lineage>
        <taxon>Bacteria</taxon>
        <taxon>Bacillati</taxon>
        <taxon>Bacillota</taxon>
        <taxon>Clostridia</taxon>
        <taxon>Eubacteriales</taxon>
        <taxon>Oscillospiraceae</taxon>
        <taxon>Pseudobacteroides</taxon>
    </lineage>
</organism>
<dbReference type="STRING" id="398512.Bccel_2449"/>
<dbReference type="AlphaFoldDB" id="A0A0L6JMY9"/>
<dbReference type="EMBL" id="LGTC01000001">
    <property type="protein sequence ID" value="KNY27181.1"/>
    <property type="molecule type" value="Genomic_DNA"/>
</dbReference>
<keyword evidence="5" id="KW-1185">Reference proteome</keyword>
<dbReference type="InterPro" id="IPR036457">
    <property type="entry name" value="PPM-type-like_dom_sf"/>
</dbReference>
<dbReference type="Proteomes" id="UP000036923">
    <property type="component" value="Unassembled WGS sequence"/>
</dbReference>
<keyword evidence="2" id="KW-1133">Transmembrane helix</keyword>
<dbReference type="SMART" id="SM00331">
    <property type="entry name" value="PP2C_SIG"/>
    <property type="match status" value="1"/>
</dbReference>
<feature type="transmembrane region" description="Helical" evidence="2">
    <location>
        <begin position="91"/>
        <end position="110"/>
    </location>
</feature>
<feature type="domain" description="PPM-type phosphatase" evidence="3">
    <location>
        <begin position="581"/>
        <end position="792"/>
    </location>
</feature>
<evidence type="ECO:0000313" key="5">
    <source>
        <dbReference type="Proteomes" id="UP000036923"/>
    </source>
</evidence>
<dbReference type="PATRIC" id="fig|398512.5.peg.2553"/>
<gene>
    <name evidence="4" type="ORF">Bccel_2449</name>
</gene>
<dbReference type="InterPro" id="IPR014221">
    <property type="entry name" value="SpoII_E"/>
</dbReference>
<evidence type="ECO:0000313" key="4">
    <source>
        <dbReference type="EMBL" id="KNY27181.1"/>
    </source>
</evidence>
<keyword evidence="2" id="KW-0812">Transmembrane</keyword>
<feature type="transmembrane region" description="Helical" evidence="2">
    <location>
        <begin position="119"/>
        <end position="139"/>
    </location>
</feature>
<feature type="transmembrane region" description="Helical" evidence="2">
    <location>
        <begin position="183"/>
        <end position="204"/>
    </location>
</feature>
<dbReference type="InterPro" id="IPR052016">
    <property type="entry name" value="Bact_Sigma-Reg"/>
</dbReference>
<dbReference type="Pfam" id="PF07228">
    <property type="entry name" value="SpoIIE"/>
    <property type="match status" value="1"/>
</dbReference>
<feature type="transmembrane region" description="Helical" evidence="2">
    <location>
        <begin position="145"/>
        <end position="162"/>
    </location>
</feature>
<protein>
    <submittedName>
        <fullName evidence="4">Stage II sporulation protein E, protein serine/threonine phosphatase</fullName>
        <ecNumber evidence="4">3.1.3.16</ecNumber>
    </submittedName>
</protein>
<accession>A0A0L6JMY9</accession>
<evidence type="ECO:0000256" key="1">
    <source>
        <dbReference type="ARBA" id="ARBA00022801"/>
    </source>
</evidence>
<dbReference type="SUPFAM" id="SSF81606">
    <property type="entry name" value="PP2C-like"/>
    <property type="match status" value="1"/>
</dbReference>
<feature type="transmembrane region" description="Helical" evidence="2">
    <location>
        <begin position="266"/>
        <end position="285"/>
    </location>
</feature>
<proteinExistence type="predicted"/>
<dbReference type="eggNOG" id="COG2208">
    <property type="taxonomic scope" value="Bacteria"/>
</dbReference>
<dbReference type="OrthoDB" id="9763774at2"/>
<dbReference type="PANTHER" id="PTHR43156:SF2">
    <property type="entry name" value="STAGE II SPORULATION PROTEIN E"/>
    <property type="match status" value="1"/>
</dbReference>
<sequence>MKLGYLPYQRFNNTAKTYGKIKFGSFINLLTASNLILLPVSFLIGRASIAGGILPFGMALFASAAGMECNRYLIGLSVIIGMITRGAPEQIYVTIAAMFLFSVLSTMVNFNKSYTTSKVAVFALFSTLVPEFVIVYMQGFLLFDVLKALFHGLLIFLLVYIYRNALSGIQKKAALNNEEIISVTILTAVGIAGLADIQVMGVVLKNLLSIVIILVSGYRCGAGVGAAAGVTMGLFASLYSPTAPFIIGSYAISGLITGTLRKLGKVGSSLGFVLGSGIFMLYMNIPGDSFSYMKEIIAAVLVFIIIPNKVTDFVTNLVGAGFDISSRSVHYTSRIKDMTVDRLNSFSKTFRELSKTFCEISDTKSMADKQDISILFDRVADRVCKDCCLCLHCWDRNFYNTYQVMFKIVETLEDKGRIERSDIPKYFMDRCERINDFVISVNNVYELFKVDRVWKSRICESRELVSQQLEGLSKVVSKLACEIDTEVNFKIDLENSLLQSLDRAGIRVRDVKVLETVWGKYEVCITHKGCGGKRLCVNTIEKIATEVLGRKMTKETVDCQRGIKDSHCTVKLIEEEIYSVTTGVSKLSKYNSLVSGDNYTFLNTGNGKYIVALSDGMGSGYKAAVHSRATISMLEQFMESGFDKDMSVKLINSVLVLKSEDEAFSTIDMSVIDLYNGDVEFVKTGAVSTFIKREHKVDVVRSISLPAGILSNIETEILKRSIDSGEFLIHVTDGVLDAFKKENGNNDESFIKFINEISTKNPQEIADAILNEAYKKCDSKPCDDMLAVVAKVWKKVS</sequence>
<dbReference type="PANTHER" id="PTHR43156">
    <property type="entry name" value="STAGE II SPORULATION PROTEIN E-RELATED"/>
    <property type="match status" value="1"/>
</dbReference>
<dbReference type="GO" id="GO:0004722">
    <property type="term" value="F:protein serine/threonine phosphatase activity"/>
    <property type="evidence" value="ECO:0007669"/>
    <property type="project" value="UniProtKB-EC"/>
</dbReference>
<keyword evidence="2" id="KW-0472">Membrane</keyword>
<feature type="transmembrane region" description="Helical" evidence="2">
    <location>
        <begin position="43"/>
        <end position="62"/>
    </location>
</feature>
<dbReference type="RefSeq" id="WP_036944484.1">
    <property type="nucleotide sequence ID" value="NZ_JQKC01000029.1"/>
</dbReference>
<dbReference type="PROSITE" id="PS51746">
    <property type="entry name" value="PPM_2"/>
    <property type="match status" value="1"/>
</dbReference>
<feature type="transmembrane region" description="Helical" evidence="2">
    <location>
        <begin position="210"/>
        <end position="235"/>
    </location>
</feature>
<feature type="transmembrane region" description="Helical" evidence="2">
    <location>
        <begin position="242"/>
        <end position="260"/>
    </location>
</feature>
<dbReference type="InterPro" id="IPR045768">
    <property type="entry name" value="SpoIIE_N"/>
</dbReference>
<dbReference type="EC" id="3.1.3.16" evidence="4"/>
<name>A0A0L6JMY9_9FIRM</name>
<keyword evidence="1 4" id="KW-0378">Hydrolase</keyword>
<evidence type="ECO:0000259" key="3">
    <source>
        <dbReference type="PROSITE" id="PS51746"/>
    </source>
</evidence>
<evidence type="ECO:0000256" key="2">
    <source>
        <dbReference type="SAM" id="Phobius"/>
    </source>
</evidence>
<reference evidence="5" key="1">
    <citation type="submission" date="2015-07" db="EMBL/GenBank/DDBJ databases">
        <title>Near-Complete Genome Sequence of the Cellulolytic Bacterium Bacteroides (Pseudobacteroides) cellulosolvens ATCC 35603.</title>
        <authorList>
            <person name="Dassa B."/>
            <person name="Utturkar S.M."/>
            <person name="Klingeman D.M."/>
            <person name="Hurt R.A."/>
            <person name="Keller M."/>
            <person name="Xu J."/>
            <person name="Reddy Y.H.K."/>
            <person name="Borovok I."/>
            <person name="Grinberg I.R."/>
            <person name="Lamed R."/>
            <person name="Zhivin O."/>
            <person name="Bayer E.A."/>
            <person name="Brown S.D."/>
        </authorList>
    </citation>
    <scope>NUCLEOTIDE SEQUENCE [LARGE SCALE GENOMIC DNA]</scope>
    <source>
        <strain evidence="5">DSM 2933</strain>
    </source>
</reference>
<feature type="transmembrane region" description="Helical" evidence="2">
    <location>
        <begin position="21"/>
        <end position="37"/>
    </location>
</feature>